<dbReference type="EMBL" id="JAFMYU010000011">
    <property type="protein sequence ID" value="MBO0932334.1"/>
    <property type="molecule type" value="Genomic_DNA"/>
</dbReference>
<organism evidence="3 4">
    <name type="scientific">Fibrella aquatilis</name>
    <dbReference type="NCBI Taxonomy" id="2817059"/>
    <lineage>
        <taxon>Bacteria</taxon>
        <taxon>Pseudomonadati</taxon>
        <taxon>Bacteroidota</taxon>
        <taxon>Cytophagia</taxon>
        <taxon>Cytophagales</taxon>
        <taxon>Spirosomataceae</taxon>
        <taxon>Fibrella</taxon>
    </lineage>
</organism>
<dbReference type="InterPro" id="IPR052558">
    <property type="entry name" value="Siderophore_Hydrolase_D"/>
</dbReference>
<comment type="similarity">
    <text evidence="1">Belongs to the esterase D family.</text>
</comment>
<dbReference type="Gene3D" id="3.40.50.1820">
    <property type="entry name" value="alpha/beta hydrolase"/>
    <property type="match status" value="1"/>
</dbReference>
<evidence type="ECO:0000256" key="2">
    <source>
        <dbReference type="ARBA" id="ARBA00022801"/>
    </source>
</evidence>
<dbReference type="PANTHER" id="PTHR40841:SF2">
    <property type="entry name" value="SIDEROPHORE-DEGRADING ESTERASE (EUROFUNG)"/>
    <property type="match status" value="1"/>
</dbReference>
<keyword evidence="2 3" id="KW-0378">Hydrolase</keyword>
<protein>
    <submittedName>
        <fullName evidence="3">Alpha/beta hydrolase</fullName>
    </submittedName>
</protein>
<dbReference type="Proteomes" id="UP000664795">
    <property type="component" value="Unassembled WGS sequence"/>
</dbReference>
<reference evidence="3 4" key="1">
    <citation type="submission" date="2021-03" db="EMBL/GenBank/DDBJ databases">
        <title>Fibrella sp. HMF5036 genome sequencing and assembly.</title>
        <authorList>
            <person name="Kang H."/>
            <person name="Kim H."/>
            <person name="Bae S."/>
            <person name="Joh K."/>
        </authorList>
    </citation>
    <scope>NUCLEOTIDE SEQUENCE [LARGE SCALE GENOMIC DNA]</scope>
    <source>
        <strain evidence="3 4">HMF5036</strain>
    </source>
</reference>
<dbReference type="SUPFAM" id="SSF53474">
    <property type="entry name" value="alpha/beta-Hydrolases"/>
    <property type="match status" value="1"/>
</dbReference>
<dbReference type="AlphaFoldDB" id="A0A939JYP9"/>
<keyword evidence="4" id="KW-1185">Reference proteome</keyword>
<dbReference type="PANTHER" id="PTHR40841">
    <property type="entry name" value="SIDEROPHORE TRIACETYLFUSARININE C ESTERASE"/>
    <property type="match status" value="1"/>
</dbReference>
<sequence length="278" mass="31649">MKNQLFILFLITNLSFSPNSLRAQRIDSKILKSGKIETIHSKVLNQKRKLFIYKPQLDIFSEASLPVLYMMDGENIGMVASIVDSSISKGDFPPMIIVGIANYKDERTNDLTPILLATNNSLGATKSGGGKLFLKFIKDEVIPFMNKEYKTTNEKILFGHSLGGLMSVYCLLTYPELFNDYIAVSPSLWLENDYIIQEAEALFKIKNYTNKNIFISDGTEDPNFKVVQKFDSLLQKNKQSGLKHKYTSYKNETHNSQLVKAIPDGIRFIIEKWKLPKN</sequence>
<dbReference type="Pfam" id="PF00756">
    <property type="entry name" value="Esterase"/>
    <property type="match status" value="1"/>
</dbReference>
<dbReference type="GO" id="GO:0016788">
    <property type="term" value="F:hydrolase activity, acting on ester bonds"/>
    <property type="evidence" value="ECO:0007669"/>
    <property type="project" value="TreeGrafter"/>
</dbReference>
<comment type="caution">
    <text evidence="3">The sequence shown here is derived from an EMBL/GenBank/DDBJ whole genome shotgun (WGS) entry which is preliminary data.</text>
</comment>
<evidence type="ECO:0000313" key="4">
    <source>
        <dbReference type="Proteomes" id="UP000664795"/>
    </source>
</evidence>
<dbReference type="InterPro" id="IPR029058">
    <property type="entry name" value="AB_hydrolase_fold"/>
</dbReference>
<evidence type="ECO:0000256" key="1">
    <source>
        <dbReference type="ARBA" id="ARBA00005622"/>
    </source>
</evidence>
<name>A0A939JYP9_9BACT</name>
<accession>A0A939JYP9</accession>
<gene>
    <name evidence="3" type="ORF">J2I48_15085</name>
</gene>
<evidence type="ECO:0000313" key="3">
    <source>
        <dbReference type="EMBL" id="MBO0932334.1"/>
    </source>
</evidence>
<proteinExistence type="inferred from homology"/>
<dbReference type="RefSeq" id="WP_207336297.1">
    <property type="nucleotide sequence ID" value="NZ_JAFMYU010000011.1"/>
</dbReference>
<dbReference type="InterPro" id="IPR000801">
    <property type="entry name" value="Esterase-like"/>
</dbReference>